<organism evidence="1">
    <name type="scientific">marine sediment metagenome</name>
    <dbReference type="NCBI Taxonomy" id="412755"/>
    <lineage>
        <taxon>unclassified sequences</taxon>
        <taxon>metagenomes</taxon>
        <taxon>ecological metagenomes</taxon>
    </lineage>
</organism>
<reference evidence="1" key="1">
    <citation type="journal article" date="2015" name="Nature">
        <title>Complex archaea that bridge the gap between prokaryotes and eukaryotes.</title>
        <authorList>
            <person name="Spang A."/>
            <person name="Saw J.H."/>
            <person name="Jorgensen S.L."/>
            <person name="Zaremba-Niedzwiedzka K."/>
            <person name="Martijn J."/>
            <person name="Lind A.E."/>
            <person name="van Eijk R."/>
            <person name="Schleper C."/>
            <person name="Guy L."/>
            <person name="Ettema T.J."/>
        </authorList>
    </citation>
    <scope>NUCLEOTIDE SEQUENCE</scope>
</reference>
<dbReference type="AlphaFoldDB" id="A0A0F9AB23"/>
<evidence type="ECO:0000313" key="1">
    <source>
        <dbReference type="EMBL" id="KKL06724.1"/>
    </source>
</evidence>
<accession>A0A0F9AB23</accession>
<feature type="non-terminal residue" evidence="1">
    <location>
        <position position="1"/>
    </location>
</feature>
<comment type="caution">
    <text evidence="1">The sequence shown here is derived from an EMBL/GenBank/DDBJ whole genome shotgun (WGS) entry which is preliminary data.</text>
</comment>
<dbReference type="EMBL" id="LAZR01043586">
    <property type="protein sequence ID" value="KKL06724.1"/>
    <property type="molecule type" value="Genomic_DNA"/>
</dbReference>
<proteinExistence type="predicted"/>
<name>A0A0F9AB23_9ZZZZ</name>
<sequence>VDGKFVASKWEMDEWSQVDQDRFMAGITSLGAILEIPTDATRQEWDYVKDKRMAINTKLEQIFGDDISEKIDGYYEALGDSTEQRDLAEEYIASNPDVELALQLQKGLMLQDPLVAEYYGGIRLIDQYYRQRMYSQAENLFGGDIQQVQDNYFDLLTKKERKAYLRKHPQLPKYWDYLREQKLDINVTVAEFGSLLPDGRGDPFRPEEDITSLSGQALLDEIQGIEPQRDFTLQEWAQLLGPAVFEDILEFSLNREELPPYVLDSIEWMANKNDMTADQVIQFVLTAYLKEQSGLQLPQ</sequence>
<gene>
    <name evidence="1" type="ORF">LCGC14_2593160</name>
</gene>
<protein>
    <submittedName>
        <fullName evidence="1">Uncharacterized protein</fullName>
    </submittedName>
</protein>